<accession>A0A017TAE9</accession>
<dbReference type="STRING" id="1192034.CAP_2087"/>
<organism evidence="1 2">
    <name type="scientific">Chondromyces apiculatus DSM 436</name>
    <dbReference type="NCBI Taxonomy" id="1192034"/>
    <lineage>
        <taxon>Bacteria</taxon>
        <taxon>Pseudomonadati</taxon>
        <taxon>Myxococcota</taxon>
        <taxon>Polyangia</taxon>
        <taxon>Polyangiales</taxon>
        <taxon>Polyangiaceae</taxon>
        <taxon>Chondromyces</taxon>
    </lineage>
</organism>
<comment type="caution">
    <text evidence="1">The sequence shown here is derived from an EMBL/GenBank/DDBJ whole genome shotgun (WGS) entry which is preliminary data.</text>
</comment>
<keyword evidence="2" id="KW-1185">Reference proteome</keyword>
<sequence>MDLVKQTHLGLSSARARLDAGETDFTTPTPGPLLRVDIATQAIAPFGTLSGKLDGIDPFEEGLLVSDGALASPHP</sequence>
<dbReference type="EMBL" id="ASRX01000017">
    <property type="protein sequence ID" value="EYF06209.1"/>
    <property type="molecule type" value="Genomic_DNA"/>
</dbReference>
<dbReference type="AlphaFoldDB" id="A0A017TAE9"/>
<evidence type="ECO:0000313" key="2">
    <source>
        <dbReference type="Proteomes" id="UP000019678"/>
    </source>
</evidence>
<dbReference type="Proteomes" id="UP000019678">
    <property type="component" value="Unassembled WGS sequence"/>
</dbReference>
<proteinExistence type="predicted"/>
<evidence type="ECO:0000313" key="1">
    <source>
        <dbReference type="EMBL" id="EYF06209.1"/>
    </source>
</evidence>
<gene>
    <name evidence="1" type="ORF">CAP_2087</name>
</gene>
<reference evidence="1 2" key="1">
    <citation type="submission" date="2013-05" db="EMBL/GenBank/DDBJ databases">
        <title>Genome assembly of Chondromyces apiculatus DSM 436.</title>
        <authorList>
            <person name="Sharma G."/>
            <person name="Khatri I."/>
            <person name="Kaur C."/>
            <person name="Mayilraj S."/>
            <person name="Subramanian S."/>
        </authorList>
    </citation>
    <scope>NUCLEOTIDE SEQUENCE [LARGE SCALE GENOMIC DNA]</scope>
    <source>
        <strain evidence="1 2">DSM 436</strain>
    </source>
</reference>
<name>A0A017TAE9_9BACT</name>
<protein>
    <submittedName>
        <fullName evidence="1">Uncharacterized protein</fullName>
    </submittedName>
</protein>